<reference evidence="2 3" key="1">
    <citation type="submission" date="2022-10" db="EMBL/GenBank/DDBJ databases">
        <title>Defluviimonas sp. nov., isolated from ocean surface sediments.</title>
        <authorList>
            <person name="He W."/>
            <person name="Wang L."/>
            <person name="Zhang D.-F."/>
        </authorList>
    </citation>
    <scope>NUCLEOTIDE SEQUENCE [LARGE SCALE GENOMIC DNA]</scope>
    <source>
        <strain evidence="2 3">WL0050</strain>
    </source>
</reference>
<name>A0ABT2ZQU9_9RHOB</name>
<comment type="caution">
    <text evidence="2">The sequence shown here is derived from an EMBL/GenBank/DDBJ whole genome shotgun (WGS) entry which is preliminary data.</text>
</comment>
<dbReference type="RefSeq" id="WP_263740736.1">
    <property type="nucleotide sequence ID" value="NZ_JAOWKZ010000003.1"/>
</dbReference>
<dbReference type="Proteomes" id="UP001652564">
    <property type="component" value="Unassembled WGS sequence"/>
</dbReference>
<keyword evidence="1" id="KW-0472">Membrane</keyword>
<keyword evidence="1" id="KW-0812">Transmembrane</keyword>
<evidence type="ECO:0000313" key="3">
    <source>
        <dbReference type="Proteomes" id="UP001652564"/>
    </source>
</evidence>
<organism evidence="2 3">
    <name type="scientific">Albidovulum litorale</name>
    <dbReference type="NCBI Taxonomy" id="2984134"/>
    <lineage>
        <taxon>Bacteria</taxon>
        <taxon>Pseudomonadati</taxon>
        <taxon>Pseudomonadota</taxon>
        <taxon>Alphaproteobacteria</taxon>
        <taxon>Rhodobacterales</taxon>
        <taxon>Paracoccaceae</taxon>
        <taxon>Albidovulum</taxon>
    </lineage>
</organism>
<accession>A0ABT2ZQU9</accession>
<proteinExistence type="predicted"/>
<keyword evidence="1" id="KW-1133">Transmembrane helix</keyword>
<gene>
    <name evidence="2" type="ORF">OEZ71_14615</name>
</gene>
<feature type="transmembrane region" description="Helical" evidence="1">
    <location>
        <begin position="95"/>
        <end position="117"/>
    </location>
</feature>
<evidence type="ECO:0000313" key="2">
    <source>
        <dbReference type="EMBL" id="MCV2873531.1"/>
    </source>
</evidence>
<keyword evidence="3" id="KW-1185">Reference proteome</keyword>
<protein>
    <submittedName>
        <fullName evidence="2">Uncharacterized protein</fullName>
    </submittedName>
</protein>
<dbReference type="EMBL" id="JAOWKZ010000003">
    <property type="protein sequence ID" value="MCV2873531.1"/>
    <property type="molecule type" value="Genomic_DNA"/>
</dbReference>
<sequence>MTVTEMADDVAGLIEARLRIRGEGLAEKLRRGGRLLPRKVRREAEYLLHASEQDQIPKLRMQLDQARIANAYHACLTHLKPLGALERRRALFLDVLESAGFAVFAVLVATVLILIWWL</sequence>
<evidence type="ECO:0000256" key="1">
    <source>
        <dbReference type="SAM" id="Phobius"/>
    </source>
</evidence>